<keyword evidence="6 8" id="KW-1133">Transmembrane helix</keyword>
<dbReference type="Gene3D" id="1.20.1740.10">
    <property type="entry name" value="Amino acid/polyamine transporter I"/>
    <property type="match status" value="1"/>
</dbReference>
<keyword evidence="8" id="KW-0769">Symport</keyword>
<dbReference type="PROSITE" id="PS00873">
    <property type="entry name" value="NA_ALANINE_SYMP"/>
    <property type="match status" value="1"/>
</dbReference>
<keyword evidence="3 8" id="KW-0813">Transport</keyword>
<evidence type="ECO:0000256" key="2">
    <source>
        <dbReference type="ARBA" id="ARBA00009261"/>
    </source>
</evidence>
<evidence type="ECO:0000313" key="9">
    <source>
        <dbReference type="EMBL" id="MBA6149192.1"/>
    </source>
</evidence>
<feature type="transmembrane region" description="Helical" evidence="8">
    <location>
        <begin position="70"/>
        <end position="92"/>
    </location>
</feature>
<evidence type="ECO:0000256" key="6">
    <source>
        <dbReference type="ARBA" id="ARBA00022989"/>
    </source>
</evidence>
<feature type="transmembrane region" description="Helical" evidence="8">
    <location>
        <begin position="12"/>
        <end position="30"/>
    </location>
</feature>
<dbReference type="GO" id="GO:0005283">
    <property type="term" value="F:amino acid:sodium symporter activity"/>
    <property type="evidence" value="ECO:0007669"/>
    <property type="project" value="InterPro"/>
</dbReference>
<sequence length="463" mass="50183">MLDAVSDFFGFLWGGPMFVVVFGVGLYFTFKLKFFQLFNPGYIWQNTVRTLFGRNKQDTTGEGQLKSLQVAAAVLSGTLGAGSIAGVATAIATGGPGAIFWMWVVAFVGMITKFVEVTLAVYYREQNKQGEFYGGPMYYIRKGLGSKWTPLATTYTIALLVFVTTDAGFVQTNTMASTLNGMFGIPTWITGIGIALIGALVIFRGIKALGAFCTFVLPPIVLLYYIGAGWVILTNLQGIPQMFAGIVHYAFAPGPIAGGIIGSTIMTAISRGAARGLFTNEAGMGTSATVHATANVDHPIRQGMWGIVEVFVVSFITCNVTAFMVLLVGMQSLTADAGILNAFHALGTAWPPVLVQVMSFGISLILFTSYLGSFIRFRTALYDLLGDTGERILKWAYFIPPLIAVNMEIPVIWLMADVAVGFLIIPNLIALFGLRHVFMRLYEDFRARDKAGTLHEPINILQP</sequence>
<evidence type="ECO:0000256" key="3">
    <source>
        <dbReference type="ARBA" id="ARBA00022448"/>
    </source>
</evidence>
<dbReference type="NCBIfam" id="TIGR00835">
    <property type="entry name" value="agcS"/>
    <property type="match status" value="1"/>
</dbReference>
<feature type="transmembrane region" description="Helical" evidence="8">
    <location>
        <begin position="353"/>
        <end position="375"/>
    </location>
</feature>
<evidence type="ECO:0000313" key="10">
    <source>
        <dbReference type="Proteomes" id="UP000577346"/>
    </source>
</evidence>
<evidence type="ECO:0000256" key="4">
    <source>
        <dbReference type="ARBA" id="ARBA00022475"/>
    </source>
</evidence>
<dbReference type="RefSeq" id="WP_182336779.1">
    <property type="nucleotide sequence ID" value="NZ_JACGDA010000038.1"/>
</dbReference>
<evidence type="ECO:0000256" key="8">
    <source>
        <dbReference type="RuleBase" id="RU363064"/>
    </source>
</evidence>
<feature type="transmembrane region" description="Helical" evidence="8">
    <location>
        <begin position="246"/>
        <end position="269"/>
    </location>
</feature>
<feature type="transmembrane region" description="Helical" evidence="8">
    <location>
        <begin position="395"/>
        <end position="413"/>
    </location>
</feature>
<comment type="subcellular location">
    <subcellularLocation>
        <location evidence="8">Cell inner membrane</location>
        <topology evidence="8">Multi-pass membrane protein</topology>
    </subcellularLocation>
    <subcellularLocation>
        <location evidence="1">Cell membrane</location>
        <topology evidence="1">Multi-pass membrane protein</topology>
    </subcellularLocation>
</comment>
<feature type="transmembrane region" description="Helical" evidence="8">
    <location>
        <begin position="183"/>
        <end position="203"/>
    </location>
</feature>
<organism evidence="9 10">
    <name type="scientific">Pseudomonas juntendi</name>
    <dbReference type="NCBI Taxonomy" id="2666183"/>
    <lineage>
        <taxon>Bacteria</taxon>
        <taxon>Pseudomonadati</taxon>
        <taxon>Pseudomonadota</taxon>
        <taxon>Gammaproteobacteria</taxon>
        <taxon>Pseudomonadales</taxon>
        <taxon>Pseudomonadaceae</taxon>
        <taxon>Pseudomonas</taxon>
    </lineage>
</organism>
<dbReference type="GO" id="GO:0005886">
    <property type="term" value="C:plasma membrane"/>
    <property type="evidence" value="ECO:0007669"/>
    <property type="project" value="UniProtKB-SubCell"/>
</dbReference>
<keyword evidence="8" id="KW-0997">Cell inner membrane</keyword>
<dbReference type="Pfam" id="PF01235">
    <property type="entry name" value="Na_Ala_symp"/>
    <property type="match status" value="1"/>
</dbReference>
<keyword evidence="7 8" id="KW-0472">Membrane</keyword>
<comment type="caution">
    <text evidence="9">The sequence shown here is derived from an EMBL/GenBank/DDBJ whole genome shotgun (WGS) entry which is preliminary data.</text>
</comment>
<reference evidence="9 10" key="1">
    <citation type="submission" date="2020-07" db="EMBL/GenBank/DDBJ databases">
        <title>Diversity of carbapenemase encoding genes among Pseudomonas putida group clinical isolates in a tertiary Brazilian hospital.</title>
        <authorList>
            <person name="Alberto-Lei F."/>
            <person name="Nodari C.S."/>
            <person name="Streling A.P."/>
            <person name="Paulino J.T."/>
            <person name="Bessa-Neto F.O."/>
            <person name="Cayo R."/>
            <person name="Gales A.C."/>
        </authorList>
    </citation>
    <scope>NUCLEOTIDE SEQUENCE [LARGE SCALE GENOMIC DNA]</scope>
    <source>
        <strain evidence="9 10">11213</strain>
    </source>
</reference>
<dbReference type="PANTHER" id="PTHR30330">
    <property type="entry name" value="AGSS FAMILY TRANSPORTER, SODIUM-ALANINE"/>
    <property type="match status" value="1"/>
</dbReference>
<feature type="transmembrane region" description="Helical" evidence="8">
    <location>
        <begin position="98"/>
        <end position="123"/>
    </location>
</feature>
<evidence type="ECO:0000256" key="1">
    <source>
        <dbReference type="ARBA" id="ARBA00004651"/>
    </source>
</evidence>
<dbReference type="PRINTS" id="PR00175">
    <property type="entry name" value="NAALASMPORT"/>
</dbReference>
<comment type="similarity">
    <text evidence="2 8">Belongs to the alanine or glycine:cation symporter (AGCS) (TC 2.A.25) family.</text>
</comment>
<dbReference type="InterPro" id="IPR001463">
    <property type="entry name" value="Na/Ala_symport"/>
</dbReference>
<gene>
    <name evidence="9" type="ORF">H4C15_16995</name>
</gene>
<proteinExistence type="inferred from homology"/>
<evidence type="ECO:0000256" key="5">
    <source>
        <dbReference type="ARBA" id="ARBA00022692"/>
    </source>
</evidence>
<keyword evidence="4" id="KW-1003">Cell membrane</keyword>
<dbReference type="AlphaFoldDB" id="A0A7W2LY47"/>
<feature type="transmembrane region" description="Helical" evidence="8">
    <location>
        <begin position="144"/>
        <end position="163"/>
    </location>
</feature>
<protein>
    <submittedName>
        <fullName evidence="9">Sodium:alanine symporter family protein</fullName>
    </submittedName>
</protein>
<feature type="transmembrane region" description="Helical" evidence="8">
    <location>
        <begin position="208"/>
        <end position="226"/>
    </location>
</feature>
<feature type="transmembrane region" description="Helical" evidence="8">
    <location>
        <begin position="310"/>
        <end position="333"/>
    </location>
</feature>
<name>A0A7W2LY47_9PSED</name>
<feature type="transmembrane region" description="Helical" evidence="8">
    <location>
        <begin position="419"/>
        <end position="438"/>
    </location>
</feature>
<keyword evidence="5 8" id="KW-0812">Transmembrane</keyword>
<dbReference type="PANTHER" id="PTHR30330:SF3">
    <property type="entry name" value="TRANSCRIPTIONAL REGULATOR, LRP FAMILY"/>
    <property type="match status" value="1"/>
</dbReference>
<accession>A0A7W2LY47</accession>
<dbReference type="EMBL" id="JACGDA010000038">
    <property type="protein sequence ID" value="MBA6149192.1"/>
    <property type="molecule type" value="Genomic_DNA"/>
</dbReference>
<dbReference type="Proteomes" id="UP000577346">
    <property type="component" value="Unassembled WGS sequence"/>
</dbReference>
<evidence type="ECO:0000256" key="7">
    <source>
        <dbReference type="ARBA" id="ARBA00023136"/>
    </source>
</evidence>